<name>A0ABW0FZA5_9PROT</name>
<proteinExistence type="predicted"/>
<organism evidence="1 2">
    <name type="scientific">Azospirillum himalayense</name>
    <dbReference type="NCBI Taxonomy" id="654847"/>
    <lineage>
        <taxon>Bacteria</taxon>
        <taxon>Pseudomonadati</taxon>
        <taxon>Pseudomonadota</taxon>
        <taxon>Alphaproteobacteria</taxon>
        <taxon>Rhodospirillales</taxon>
        <taxon>Azospirillaceae</taxon>
        <taxon>Azospirillum</taxon>
    </lineage>
</organism>
<dbReference type="Proteomes" id="UP001596166">
    <property type="component" value="Unassembled WGS sequence"/>
</dbReference>
<protein>
    <recommendedName>
        <fullName evidence="3">Holin</fullName>
    </recommendedName>
</protein>
<keyword evidence="2" id="KW-1185">Reference proteome</keyword>
<evidence type="ECO:0008006" key="3">
    <source>
        <dbReference type="Google" id="ProtNLM"/>
    </source>
</evidence>
<evidence type="ECO:0000313" key="1">
    <source>
        <dbReference type="EMBL" id="MFC5353566.1"/>
    </source>
</evidence>
<dbReference type="EMBL" id="JBHSLC010000002">
    <property type="protein sequence ID" value="MFC5353566.1"/>
    <property type="molecule type" value="Genomic_DNA"/>
</dbReference>
<sequence>MKYFLDRLSEPSTWRGFVLIATALGLKLAPDMQEAIIAAGVAVAGLIDTAKKG</sequence>
<reference evidence="2" key="1">
    <citation type="journal article" date="2019" name="Int. J. Syst. Evol. Microbiol.">
        <title>The Global Catalogue of Microorganisms (GCM) 10K type strain sequencing project: providing services to taxonomists for standard genome sequencing and annotation.</title>
        <authorList>
            <consortium name="The Broad Institute Genomics Platform"/>
            <consortium name="The Broad Institute Genome Sequencing Center for Infectious Disease"/>
            <person name="Wu L."/>
            <person name="Ma J."/>
        </authorList>
    </citation>
    <scope>NUCLEOTIDE SEQUENCE [LARGE SCALE GENOMIC DNA]</scope>
    <source>
        <strain evidence="2">CCUG 58760</strain>
    </source>
</reference>
<accession>A0ABW0FZA5</accession>
<comment type="caution">
    <text evidence="1">The sequence shown here is derived from an EMBL/GenBank/DDBJ whole genome shotgun (WGS) entry which is preliminary data.</text>
</comment>
<gene>
    <name evidence="1" type="ORF">ACFPMG_00975</name>
</gene>
<evidence type="ECO:0000313" key="2">
    <source>
        <dbReference type="Proteomes" id="UP001596166"/>
    </source>
</evidence>
<dbReference type="RefSeq" id="WP_376993392.1">
    <property type="nucleotide sequence ID" value="NZ_JBHSLC010000002.1"/>
</dbReference>